<evidence type="ECO:0000259" key="8">
    <source>
        <dbReference type="Pfam" id="PF04545"/>
    </source>
</evidence>
<feature type="region of interest" description="Disordered" evidence="6">
    <location>
        <begin position="122"/>
        <end position="146"/>
    </location>
</feature>
<dbReference type="SUPFAM" id="SSF88946">
    <property type="entry name" value="Sigma2 domain of RNA polymerase sigma factors"/>
    <property type="match status" value="1"/>
</dbReference>
<dbReference type="RefSeq" id="WP_206293356.1">
    <property type="nucleotide sequence ID" value="NZ_CP063458.1"/>
</dbReference>
<accession>A0A7M2WXM7</accession>
<dbReference type="EMBL" id="CP063458">
    <property type="protein sequence ID" value="QOV90278.1"/>
    <property type="molecule type" value="Genomic_DNA"/>
</dbReference>
<dbReference type="NCBIfam" id="TIGR02937">
    <property type="entry name" value="sigma70-ECF"/>
    <property type="match status" value="1"/>
</dbReference>
<keyword evidence="4" id="KW-0238">DNA-binding</keyword>
<dbReference type="Pfam" id="PF04542">
    <property type="entry name" value="Sigma70_r2"/>
    <property type="match status" value="1"/>
</dbReference>
<evidence type="ECO:0000256" key="2">
    <source>
        <dbReference type="ARBA" id="ARBA00023015"/>
    </source>
</evidence>
<dbReference type="GO" id="GO:0006352">
    <property type="term" value="P:DNA-templated transcription initiation"/>
    <property type="evidence" value="ECO:0007669"/>
    <property type="project" value="InterPro"/>
</dbReference>
<evidence type="ECO:0000259" key="7">
    <source>
        <dbReference type="Pfam" id="PF04542"/>
    </source>
</evidence>
<dbReference type="GO" id="GO:0016987">
    <property type="term" value="F:sigma factor activity"/>
    <property type="evidence" value="ECO:0007669"/>
    <property type="project" value="UniProtKB-KW"/>
</dbReference>
<evidence type="ECO:0000256" key="1">
    <source>
        <dbReference type="ARBA" id="ARBA00010641"/>
    </source>
</evidence>
<feature type="domain" description="RNA polymerase sigma-70 region 2" evidence="7">
    <location>
        <begin position="51"/>
        <end position="119"/>
    </location>
</feature>
<dbReference type="InterPro" id="IPR013324">
    <property type="entry name" value="RNA_pol_sigma_r3/r4-like"/>
</dbReference>
<dbReference type="Gene3D" id="1.10.1740.10">
    <property type="match status" value="1"/>
</dbReference>
<evidence type="ECO:0000256" key="3">
    <source>
        <dbReference type="ARBA" id="ARBA00023082"/>
    </source>
</evidence>
<keyword evidence="5" id="KW-0804">Transcription</keyword>
<feature type="compositionally biased region" description="Basic and acidic residues" evidence="6">
    <location>
        <begin position="122"/>
        <end position="135"/>
    </location>
</feature>
<evidence type="ECO:0000256" key="4">
    <source>
        <dbReference type="ARBA" id="ARBA00023125"/>
    </source>
</evidence>
<dbReference type="KEGG" id="hbs:IPV69_02585"/>
<keyword evidence="3" id="KW-0731">Sigma factor</keyword>
<comment type="similarity">
    <text evidence="1">Belongs to the sigma-70 factor family. ECF subfamily.</text>
</comment>
<dbReference type="Proteomes" id="UP000593765">
    <property type="component" value="Chromosome"/>
</dbReference>
<sequence length="210" mass="24030">MSAAIEAIFIQTRDASAEARSAIQEHGRLEEPIDKLSAAIADGDGRAIEAFYRRYFDRLYGWARRFTRRDEAFCLDVVQESVLRIVRTIRCVEAEPQLLAWLRLVVQTTAYDLLKASRRRERRESEVHPTAREPHGPSADESAMEQEQTEWLRRQIDALDPGLSRMIDLRYARGWTLARIGQAFGLTPGTVDGRLRRVLGQLRSSAEEAF</sequence>
<dbReference type="SUPFAM" id="SSF88659">
    <property type="entry name" value="Sigma3 and sigma4 domains of RNA polymerase sigma factors"/>
    <property type="match status" value="1"/>
</dbReference>
<evidence type="ECO:0000313" key="9">
    <source>
        <dbReference type="EMBL" id="QOV90278.1"/>
    </source>
</evidence>
<name>A0A7M2WXM7_9BACT</name>
<dbReference type="InterPro" id="IPR014284">
    <property type="entry name" value="RNA_pol_sigma-70_dom"/>
</dbReference>
<evidence type="ECO:0000313" key="10">
    <source>
        <dbReference type="Proteomes" id="UP000593765"/>
    </source>
</evidence>
<keyword evidence="2" id="KW-0805">Transcription regulation</keyword>
<dbReference type="InterPro" id="IPR039425">
    <property type="entry name" value="RNA_pol_sigma-70-like"/>
</dbReference>
<proteinExistence type="inferred from homology"/>
<feature type="domain" description="RNA polymerase sigma-70 region 4" evidence="8">
    <location>
        <begin position="157"/>
        <end position="203"/>
    </location>
</feature>
<protein>
    <submittedName>
        <fullName evidence="9">Sigma-70 family RNA polymerase sigma factor</fullName>
    </submittedName>
</protein>
<dbReference type="Gene3D" id="1.10.10.10">
    <property type="entry name" value="Winged helix-like DNA-binding domain superfamily/Winged helix DNA-binding domain"/>
    <property type="match status" value="1"/>
</dbReference>
<dbReference type="PANTHER" id="PTHR43133">
    <property type="entry name" value="RNA POLYMERASE ECF-TYPE SIGMA FACTO"/>
    <property type="match status" value="1"/>
</dbReference>
<dbReference type="Pfam" id="PF04545">
    <property type="entry name" value="Sigma70_r4"/>
    <property type="match status" value="1"/>
</dbReference>
<dbReference type="InterPro" id="IPR013325">
    <property type="entry name" value="RNA_pol_sigma_r2"/>
</dbReference>
<organism evidence="9 10">
    <name type="scientific">Humisphaera borealis</name>
    <dbReference type="NCBI Taxonomy" id="2807512"/>
    <lineage>
        <taxon>Bacteria</taxon>
        <taxon>Pseudomonadati</taxon>
        <taxon>Planctomycetota</taxon>
        <taxon>Phycisphaerae</taxon>
        <taxon>Tepidisphaerales</taxon>
        <taxon>Tepidisphaeraceae</taxon>
        <taxon>Humisphaera</taxon>
    </lineage>
</organism>
<dbReference type="AlphaFoldDB" id="A0A7M2WXM7"/>
<dbReference type="GO" id="GO:0003677">
    <property type="term" value="F:DNA binding"/>
    <property type="evidence" value="ECO:0007669"/>
    <property type="project" value="UniProtKB-KW"/>
</dbReference>
<evidence type="ECO:0000256" key="6">
    <source>
        <dbReference type="SAM" id="MobiDB-lite"/>
    </source>
</evidence>
<reference evidence="9 10" key="1">
    <citation type="submission" date="2020-10" db="EMBL/GenBank/DDBJ databases">
        <title>Wide distribution of Phycisphaera-like planctomycetes from WD2101 soil group in peatlands and genome analysis of the first cultivated representative.</title>
        <authorList>
            <person name="Dedysh S.N."/>
            <person name="Beletsky A.V."/>
            <person name="Ivanova A."/>
            <person name="Kulichevskaya I.S."/>
            <person name="Suzina N.E."/>
            <person name="Philippov D.A."/>
            <person name="Rakitin A.L."/>
            <person name="Mardanov A.V."/>
            <person name="Ravin N.V."/>
        </authorList>
    </citation>
    <scope>NUCLEOTIDE SEQUENCE [LARGE SCALE GENOMIC DNA]</scope>
    <source>
        <strain evidence="9 10">M1803</strain>
    </source>
</reference>
<dbReference type="InterPro" id="IPR036388">
    <property type="entry name" value="WH-like_DNA-bd_sf"/>
</dbReference>
<dbReference type="InterPro" id="IPR007630">
    <property type="entry name" value="RNA_pol_sigma70_r4"/>
</dbReference>
<dbReference type="PANTHER" id="PTHR43133:SF8">
    <property type="entry name" value="RNA POLYMERASE SIGMA FACTOR HI_1459-RELATED"/>
    <property type="match status" value="1"/>
</dbReference>
<gene>
    <name evidence="9" type="ORF">IPV69_02585</name>
</gene>
<evidence type="ECO:0000256" key="5">
    <source>
        <dbReference type="ARBA" id="ARBA00023163"/>
    </source>
</evidence>
<dbReference type="InterPro" id="IPR007627">
    <property type="entry name" value="RNA_pol_sigma70_r2"/>
</dbReference>
<keyword evidence="10" id="KW-1185">Reference proteome</keyword>